<dbReference type="OrthoDB" id="536034at2"/>
<dbReference type="STRING" id="329726.AM1_2927"/>
<proteinExistence type="predicted"/>
<feature type="compositionally biased region" description="Basic and acidic residues" evidence="1">
    <location>
        <begin position="57"/>
        <end position="66"/>
    </location>
</feature>
<accession>B0CBE0</accession>
<dbReference type="KEGG" id="amr:AM1_2927"/>
<protein>
    <recommendedName>
        <fullName evidence="4">DUF928 domain-containing protein</fullName>
    </recommendedName>
</protein>
<keyword evidence="3" id="KW-1185">Reference proteome</keyword>
<gene>
    <name evidence="2" type="ordered locus">AM1_2927</name>
</gene>
<dbReference type="EMBL" id="CP000828">
    <property type="protein sequence ID" value="ABW27925.1"/>
    <property type="molecule type" value="Genomic_DNA"/>
</dbReference>
<evidence type="ECO:0008006" key="4">
    <source>
        <dbReference type="Google" id="ProtNLM"/>
    </source>
</evidence>
<evidence type="ECO:0000256" key="1">
    <source>
        <dbReference type="SAM" id="MobiDB-lite"/>
    </source>
</evidence>
<dbReference type="RefSeq" id="WP_012163360.1">
    <property type="nucleotide sequence ID" value="NC_009925.1"/>
</dbReference>
<organism evidence="2 3">
    <name type="scientific">Acaryochloris marina (strain MBIC 11017)</name>
    <dbReference type="NCBI Taxonomy" id="329726"/>
    <lineage>
        <taxon>Bacteria</taxon>
        <taxon>Bacillati</taxon>
        <taxon>Cyanobacteriota</taxon>
        <taxon>Cyanophyceae</taxon>
        <taxon>Acaryochloridales</taxon>
        <taxon>Acaryochloridaceae</taxon>
        <taxon>Acaryochloris</taxon>
    </lineage>
</organism>
<evidence type="ECO:0000313" key="3">
    <source>
        <dbReference type="Proteomes" id="UP000000268"/>
    </source>
</evidence>
<dbReference type="Pfam" id="PF06051">
    <property type="entry name" value="DUF928"/>
    <property type="match status" value="1"/>
</dbReference>
<sequence length="282" mass="31789">MLTDQPFSRSMLLTLAVVTVASAGLSGRTPHVMAMHQHNPMTFTMPTPPSDPGAPTGRREGGSSRGDKIYTLCKTVEEAANKQCATSRLTALVPEVDAEKQIWGLTGADHPEFLFYLSKFRTPEQPKTTHLNIEFVLQDEDDKYVHKTSFVLPLTEGGIIRIPIPENRDPLQVGKRYTWTLLTKFGPNETNYVHGRIYRKQMDTQRQQELQTASPLKRLEISLKEGLWFDAIAMLVDLKQDAPQDLTILSRWNSLLDDINLKELATEPMLSCCTPDPHLSFK</sequence>
<dbReference type="eggNOG" id="COG3087">
    <property type="taxonomic scope" value="Bacteria"/>
</dbReference>
<evidence type="ECO:0000313" key="2">
    <source>
        <dbReference type="EMBL" id="ABW27925.1"/>
    </source>
</evidence>
<dbReference type="InterPro" id="IPR010328">
    <property type="entry name" value="DUF928"/>
</dbReference>
<dbReference type="Proteomes" id="UP000000268">
    <property type="component" value="Chromosome"/>
</dbReference>
<reference evidence="2 3" key="1">
    <citation type="journal article" date="2008" name="Proc. Natl. Acad. Sci. U.S.A.">
        <title>Niche adaptation and genome expansion in the chlorophyll d-producing cyanobacterium Acaryochloris marina.</title>
        <authorList>
            <person name="Swingley W.D."/>
            <person name="Chen M."/>
            <person name="Cheung P.C."/>
            <person name="Conrad A.L."/>
            <person name="Dejesa L.C."/>
            <person name="Hao J."/>
            <person name="Honchak B.M."/>
            <person name="Karbach L.E."/>
            <person name="Kurdoglu A."/>
            <person name="Lahiri S."/>
            <person name="Mastrian S.D."/>
            <person name="Miyashita H."/>
            <person name="Page L."/>
            <person name="Ramakrishna P."/>
            <person name="Satoh S."/>
            <person name="Sattley W.M."/>
            <person name="Shimada Y."/>
            <person name="Taylor H.L."/>
            <person name="Tomo T."/>
            <person name="Tsuchiya T."/>
            <person name="Wang Z.T."/>
            <person name="Raymond J."/>
            <person name="Mimuro M."/>
            <person name="Blankenship R.E."/>
            <person name="Touchman J.W."/>
        </authorList>
    </citation>
    <scope>NUCLEOTIDE SEQUENCE [LARGE SCALE GENOMIC DNA]</scope>
    <source>
        <strain evidence="3">MBIC 11017</strain>
    </source>
</reference>
<dbReference type="AlphaFoldDB" id="B0CBE0"/>
<dbReference type="HOGENOM" id="CLU_061545_1_0_3"/>
<name>B0CBE0_ACAM1</name>
<feature type="region of interest" description="Disordered" evidence="1">
    <location>
        <begin position="42"/>
        <end position="66"/>
    </location>
</feature>